<dbReference type="SUPFAM" id="SSF51658">
    <property type="entry name" value="Xylose isomerase-like"/>
    <property type="match status" value="1"/>
</dbReference>
<dbReference type="InterPro" id="IPR050312">
    <property type="entry name" value="IolE/XylAMocC-like"/>
</dbReference>
<dbReference type="PANTHER" id="PTHR12110:SF41">
    <property type="entry name" value="INOSOSE DEHYDRATASE"/>
    <property type="match status" value="1"/>
</dbReference>
<keyword evidence="3" id="KW-1185">Reference proteome</keyword>
<accession>A0A7W5CCA0</accession>
<dbReference type="Gene3D" id="3.20.20.150">
    <property type="entry name" value="Divalent-metal-dependent TIM barrel enzymes"/>
    <property type="match status" value="1"/>
</dbReference>
<dbReference type="GO" id="GO:0016853">
    <property type="term" value="F:isomerase activity"/>
    <property type="evidence" value="ECO:0007669"/>
    <property type="project" value="UniProtKB-KW"/>
</dbReference>
<dbReference type="Pfam" id="PF01261">
    <property type="entry name" value="AP_endonuc_2"/>
    <property type="match status" value="1"/>
</dbReference>
<dbReference type="InterPro" id="IPR013022">
    <property type="entry name" value="Xyl_isomerase-like_TIM-brl"/>
</dbReference>
<dbReference type="Proteomes" id="UP000518605">
    <property type="component" value="Unassembled WGS sequence"/>
</dbReference>
<proteinExistence type="predicted"/>
<sequence length="257" mass="28772">MITAKIGLQLYTLREECSNDLLGTLRRVAELGYEGVEFAGYFGIPSNELRSVLQELGLTAIGSHVGLPALWDRLPQEIQYLTDIAGSYLICPGVPPQEHDSESWRRNIPKLRDTARLVTQAGLRFAYHNHAYEFEIQLDGAPIFERLFPHESLHPELLSELDTCWAAYAGYDPLATLKRMVGHVPLLHLKDYRITSLGALETVPLGDGNCPLDAIIETASDAGVRWLIVEQDDAREASPLACVERSMQWLVANRYKT</sequence>
<feature type="domain" description="Xylose isomerase-like TIM barrel" evidence="1">
    <location>
        <begin position="25"/>
        <end position="250"/>
    </location>
</feature>
<name>A0A7W5CCA0_9BACL</name>
<gene>
    <name evidence="2" type="ORF">FHS16_005178</name>
</gene>
<evidence type="ECO:0000259" key="1">
    <source>
        <dbReference type="Pfam" id="PF01261"/>
    </source>
</evidence>
<dbReference type="AlphaFoldDB" id="A0A7W5CCA0"/>
<comment type="caution">
    <text evidence="2">The sequence shown here is derived from an EMBL/GenBank/DDBJ whole genome shotgun (WGS) entry which is preliminary data.</text>
</comment>
<dbReference type="InterPro" id="IPR036237">
    <property type="entry name" value="Xyl_isomerase-like_sf"/>
</dbReference>
<dbReference type="RefSeq" id="WP_312891088.1">
    <property type="nucleotide sequence ID" value="NZ_CBCSLB010000020.1"/>
</dbReference>
<keyword evidence="2" id="KW-0413">Isomerase</keyword>
<protein>
    <submittedName>
        <fullName evidence="2">Sugar phosphate isomerase/epimerase</fullName>
    </submittedName>
</protein>
<dbReference type="EMBL" id="JACHXW010000021">
    <property type="protein sequence ID" value="MBB3155071.1"/>
    <property type="molecule type" value="Genomic_DNA"/>
</dbReference>
<dbReference type="PANTHER" id="PTHR12110">
    <property type="entry name" value="HYDROXYPYRUVATE ISOMERASE"/>
    <property type="match status" value="1"/>
</dbReference>
<reference evidence="2 3" key="1">
    <citation type="submission" date="2020-08" db="EMBL/GenBank/DDBJ databases">
        <title>Genomic Encyclopedia of Type Strains, Phase III (KMG-III): the genomes of soil and plant-associated and newly described type strains.</title>
        <authorList>
            <person name="Whitman W."/>
        </authorList>
    </citation>
    <scope>NUCLEOTIDE SEQUENCE [LARGE SCALE GENOMIC DNA]</scope>
    <source>
        <strain evidence="2 3">CECT 8234</strain>
    </source>
</reference>
<evidence type="ECO:0000313" key="3">
    <source>
        <dbReference type="Proteomes" id="UP000518605"/>
    </source>
</evidence>
<evidence type="ECO:0000313" key="2">
    <source>
        <dbReference type="EMBL" id="MBB3155071.1"/>
    </source>
</evidence>
<organism evidence="2 3">
    <name type="scientific">Paenibacillus endophyticus</name>
    <dbReference type="NCBI Taxonomy" id="1294268"/>
    <lineage>
        <taxon>Bacteria</taxon>
        <taxon>Bacillati</taxon>
        <taxon>Bacillota</taxon>
        <taxon>Bacilli</taxon>
        <taxon>Bacillales</taxon>
        <taxon>Paenibacillaceae</taxon>
        <taxon>Paenibacillus</taxon>
    </lineage>
</organism>